<gene>
    <name evidence="1" type="ORF">THRCLA_20622</name>
</gene>
<dbReference type="Pfam" id="PF13637">
    <property type="entry name" value="Ank_4"/>
    <property type="match status" value="1"/>
</dbReference>
<dbReference type="InterPro" id="IPR036770">
    <property type="entry name" value="Ankyrin_rpt-contain_sf"/>
</dbReference>
<organism evidence="1 2">
    <name type="scientific">Thraustotheca clavata</name>
    <dbReference type="NCBI Taxonomy" id="74557"/>
    <lineage>
        <taxon>Eukaryota</taxon>
        <taxon>Sar</taxon>
        <taxon>Stramenopiles</taxon>
        <taxon>Oomycota</taxon>
        <taxon>Saprolegniomycetes</taxon>
        <taxon>Saprolegniales</taxon>
        <taxon>Achlyaceae</taxon>
        <taxon>Thraustotheca</taxon>
    </lineage>
</organism>
<comment type="caution">
    <text evidence="1">The sequence shown here is derived from an EMBL/GenBank/DDBJ whole genome shotgun (WGS) entry which is preliminary data.</text>
</comment>
<evidence type="ECO:0000313" key="2">
    <source>
        <dbReference type="Proteomes" id="UP000243217"/>
    </source>
</evidence>
<dbReference type="PANTHER" id="PTHR46586:SF3">
    <property type="entry name" value="ANKYRIN REPEAT-CONTAINING PROTEIN"/>
    <property type="match status" value="1"/>
</dbReference>
<reference evidence="1 2" key="1">
    <citation type="journal article" date="2014" name="Genome Biol. Evol.">
        <title>The secreted proteins of Achlya hypogyna and Thraustotheca clavata identify the ancestral oomycete secretome and reveal gene acquisitions by horizontal gene transfer.</title>
        <authorList>
            <person name="Misner I."/>
            <person name="Blouin N."/>
            <person name="Leonard G."/>
            <person name="Richards T.A."/>
            <person name="Lane C.E."/>
        </authorList>
    </citation>
    <scope>NUCLEOTIDE SEQUENCE [LARGE SCALE GENOMIC DNA]</scope>
    <source>
        <strain evidence="1 2">ATCC 34112</strain>
    </source>
</reference>
<dbReference type="PANTHER" id="PTHR46586">
    <property type="entry name" value="ANKYRIN REPEAT-CONTAINING PROTEIN"/>
    <property type="match status" value="1"/>
</dbReference>
<sequence>MYQQCKKYFQNGSLFFNKFYVDDNSLPCSLNGVQVVDILAAAMENLWLDELHDMLQYPIALVQAAIFYCNLRFLQYLVANHDIDLTRLENILIFPSIFFTLDFVARLGHFDMLKYLYKAGIKKCTVKAMNNAARKSHFKIVKWLYENTTNGCSADILGSVLIKGHMKIVEYLQSELVDIYR</sequence>
<dbReference type="Proteomes" id="UP000243217">
    <property type="component" value="Unassembled WGS sequence"/>
</dbReference>
<accession>A0A1W0A5F3</accession>
<protein>
    <recommendedName>
        <fullName evidence="3">Ankyrin repeat</fullName>
    </recommendedName>
</protein>
<dbReference type="InterPro" id="IPR052050">
    <property type="entry name" value="SecEffector_AnkRepeat"/>
</dbReference>
<dbReference type="InterPro" id="IPR002110">
    <property type="entry name" value="Ankyrin_rpt"/>
</dbReference>
<evidence type="ECO:0000313" key="1">
    <source>
        <dbReference type="EMBL" id="OQS05421.1"/>
    </source>
</evidence>
<keyword evidence="2" id="KW-1185">Reference proteome</keyword>
<proteinExistence type="predicted"/>
<dbReference type="Gene3D" id="1.25.40.20">
    <property type="entry name" value="Ankyrin repeat-containing domain"/>
    <property type="match status" value="1"/>
</dbReference>
<name>A0A1W0A5F3_9STRA</name>
<dbReference type="AlphaFoldDB" id="A0A1W0A5F3"/>
<dbReference type="SUPFAM" id="SSF140860">
    <property type="entry name" value="Pseudo ankyrin repeat-like"/>
    <property type="match status" value="1"/>
</dbReference>
<dbReference type="EMBL" id="JNBS01000458">
    <property type="protein sequence ID" value="OQS05421.1"/>
    <property type="molecule type" value="Genomic_DNA"/>
</dbReference>
<evidence type="ECO:0008006" key="3">
    <source>
        <dbReference type="Google" id="ProtNLM"/>
    </source>
</evidence>